<dbReference type="SUPFAM" id="SSF53383">
    <property type="entry name" value="PLP-dependent transferases"/>
    <property type="match status" value="1"/>
</dbReference>
<evidence type="ECO:0000313" key="2">
    <source>
        <dbReference type="EMBL" id="KAB1984205.1"/>
    </source>
</evidence>
<dbReference type="InterPro" id="IPR015421">
    <property type="entry name" value="PyrdxlP-dep_Trfase_major"/>
</dbReference>
<dbReference type="GO" id="GO:0008483">
    <property type="term" value="F:transaminase activity"/>
    <property type="evidence" value="ECO:0007669"/>
    <property type="project" value="UniProtKB-KW"/>
</dbReference>
<keyword evidence="3" id="KW-1185">Reference proteome</keyword>
<dbReference type="InterPro" id="IPR015424">
    <property type="entry name" value="PyrdxlP-dep_Trfase"/>
</dbReference>
<comment type="caution">
    <text evidence="2">The sequence shown here is derived from an EMBL/GenBank/DDBJ whole genome shotgun (WGS) entry which is preliminary data.</text>
</comment>
<dbReference type="AlphaFoldDB" id="A0A7J5D934"/>
<proteinExistence type="predicted"/>
<accession>A0A7J5D934</accession>
<keyword evidence="2" id="KW-0808">Transferase</keyword>
<dbReference type="InterPro" id="IPR000192">
    <property type="entry name" value="Aminotrans_V_dom"/>
</dbReference>
<protein>
    <submittedName>
        <fullName evidence="2">Aminotransferase class V-fold PLP-dependent enzyme</fullName>
    </submittedName>
</protein>
<evidence type="ECO:0000259" key="1">
    <source>
        <dbReference type="Pfam" id="PF00266"/>
    </source>
</evidence>
<dbReference type="EMBL" id="WBKG01000028">
    <property type="protein sequence ID" value="KAB1984205.1"/>
    <property type="molecule type" value="Genomic_DNA"/>
</dbReference>
<dbReference type="Gene3D" id="3.90.1150.10">
    <property type="entry name" value="Aspartate Aminotransferase, domain 1"/>
    <property type="match status" value="1"/>
</dbReference>
<gene>
    <name evidence="2" type="ORF">F8144_28605</name>
</gene>
<dbReference type="InterPro" id="IPR015422">
    <property type="entry name" value="PyrdxlP-dep_Trfase_small"/>
</dbReference>
<evidence type="ECO:0000313" key="3">
    <source>
        <dbReference type="Proteomes" id="UP000442990"/>
    </source>
</evidence>
<feature type="domain" description="Aminotransferase class V" evidence="1">
    <location>
        <begin position="47"/>
        <end position="438"/>
    </location>
</feature>
<dbReference type="PANTHER" id="PTHR14237">
    <property type="entry name" value="MOLYBDOPTERIN COFACTOR SULFURASE MOSC"/>
    <property type="match status" value="1"/>
</dbReference>
<keyword evidence="2" id="KW-0032">Aminotransferase</keyword>
<name>A0A7J5D934_9ACTN</name>
<dbReference type="PANTHER" id="PTHR14237:SF19">
    <property type="entry name" value="MITOCHONDRIAL AMIDOXIME REDUCING COMPONENT 1"/>
    <property type="match status" value="1"/>
</dbReference>
<reference evidence="2 3" key="1">
    <citation type="submission" date="2019-09" db="EMBL/GenBank/DDBJ databases">
        <title>Isolation and identification of active actinomycetes.</title>
        <authorList>
            <person name="Yu Z."/>
            <person name="Han C."/>
            <person name="Yu B."/>
        </authorList>
    </citation>
    <scope>NUCLEOTIDE SEQUENCE [LARGE SCALE GENOMIC DNA]</scope>
    <source>
        <strain evidence="2 3">NEAU-H2</strain>
    </source>
</reference>
<dbReference type="Gene3D" id="3.40.640.10">
    <property type="entry name" value="Type I PLP-dependent aspartate aminotransferase-like (Major domain)"/>
    <property type="match status" value="1"/>
</dbReference>
<organism evidence="2 3">
    <name type="scientific">Streptomyces triticiradicis</name>
    <dbReference type="NCBI Taxonomy" id="2651189"/>
    <lineage>
        <taxon>Bacteria</taxon>
        <taxon>Bacillati</taxon>
        <taxon>Actinomycetota</taxon>
        <taxon>Actinomycetes</taxon>
        <taxon>Kitasatosporales</taxon>
        <taxon>Streptomycetaceae</taxon>
        <taxon>Streptomyces</taxon>
    </lineage>
</organism>
<sequence length="462" mass="49862">MFDASSIAELRAREYGYLDENKHVYLDHTGAGLPSRWQLKTHTARIMDNAFGNPHSENPTAAASDLLVASARQAILRYFDADPREYAVVFTPNATGAIRLVGEAYPFTERSNLVLTADNHNSVNGLREYARSAGADTRYVPLDGPDLGIADNALDEALAAGQDSNGGLFAFPAQSNFSGVQHPLAWIERAQAQGYDVLLDAAAFVPTNPLKLNVVRPDFTAVSWYKVFGYPTGVGTLIARREALKKLRRPWFSGGTIQVASATGRWHRLANDETAFEDGTLDFLSIPDVEVGLDWIQAIGVATIHDHVTGLTRYLLDNLRTLRHDNGQPMAHLYGPSGTGGRGATVSLNLLDPRGQVIDERIVSRDSSALGISLRTGCFCNPGAGEAAFSIDPTALRGLQLTPGGTVDDYLAQLRLPSGGAVRVSVGLSSNQADVDAFLNFVIDAYRDRIPAAEGLSPRLRC</sequence>
<dbReference type="RefSeq" id="WP_151472378.1">
    <property type="nucleotide sequence ID" value="NZ_WBKG01000028.1"/>
</dbReference>
<dbReference type="Proteomes" id="UP000442990">
    <property type="component" value="Unassembled WGS sequence"/>
</dbReference>
<dbReference type="Pfam" id="PF00266">
    <property type="entry name" value="Aminotran_5"/>
    <property type="match status" value="1"/>
</dbReference>